<dbReference type="EMBL" id="JADKFW010000012">
    <property type="protein sequence ID" value="MBK9718659.1"/>
    <property type="molecule type" value="Genomic_DNA"/>
</dbReference>
<sequence>MNMLNKFNFWLSCFFLVCLSTMLEAQPLQYFDVKDSVNLREINVHYTSDAGWVNVGTTVDSAIIVLKYDHCGRQLYTKKFKIQNYVLSDMSTTTDKSNPSLSDTILITAIAKDSLGSGIFCLELHPYKGDVRLPKITTIPNDTIFMNPCISVSGNQRLISFNSGTDSNKLSGHVLLLDGSFQQTKSMLLDSNKLVRDVIIKSNGEIVISVDSNLIYGLNGQLDLQYAAKLDSQFIHFNRGLDYATNNEVICSGHFVDAKGDGIIIVRIDKEGKTINHSPEAYTYDAKLEPRITSFIEQGQGSYGYLMSFSKKANSLRKDTSDIAIIRFNSDLTIRNTAFFSRSHHLDYIKSISSDYSVLEENIVFAGVILADSILYFNSKLANDLRINDMKCISAPFNFTYLVPDLKQDTFINAKLSIVSVQGNNSSIFLKSDSISLRRECTYFDFKQGAAMEMGCVGDIKVLRVQPILYSSQDLSNPYVMFNWTGGKTNSPRDGAFVNVTIPSDALTVTTKYCDEISTLTYNLAELDCIQFPNIFVPSSDDVTNKDYNPVYSMMNSTNINNIEFEIFNRWGHKVFASTDKNAKWDGMVDGNPAPSDTYIYRMVAIYLNGEVRKYKGTFTLIR</sequence>
<keyword evidence="1" id="KW-0732">Signal</keyword>
<organism evidence="2 3">
    <name type="scientific">Candidatus Defluviibacterium haderslevense</name>
    <dbReference type="NCBI Taxonomy" id="2981993"/>
    <lineage>
        <taxon>Bacteria</taxon>
        <taxon>Pseudomonadati</taxon>
        <taxon>Bacteroidota</taxon>
        <taxon>Saprospiria</taxon>
        <taxon>Saprospirales</taxon>
        <taxon>Saprospiraceae</taxon>
        <taxon>Candidatus Defluviibacterium</taxon>
    </lineage>
</organism>
<dbReference type="InterPro" id="IPR026341">
    <property type="entry name" value="T9SS_type_B"/>
</dbReference>
<evidence type="ECO:0000313" key="3">
    <source>
        <dbReference type="Proteomes" id="UP000808349"/>
    </source>
</evidence>
<feature type="chain" id="PRO_5038767722" evidence="1">
    <location>
        <begin position="26"/>
        <end position="623"/>
    </location>
</feature>
<gene>
    <name evidence="2" type="ORF">IPO85_14330</name>
</gene>
<dbReference type="AlphaFoldDB" id="A0A9D7XE49"/>
<evidence type="ECO:0000313" key="2">
    <source>
        <dbReference type="EMBL" id="MBK9718659.1"/>
    </source>
</evidence>
<reference evidence="2 3" key="1">
    <citation type="submission" date="2020-10" db="EMBL/GenBank/DDBJ databases">
        <title>Connecting structure to function with the recovery of over 1000 high-quality activated sludge metagenome-assembled genomes encoding full-length rRNA genes using long-read sequencing.</title>
        <authorList>
            <person name="Singleton C.M."/>
            <person name="Petriglieri F."/>
            <person name="Kristensen J.M."/>
            <person name="Kirkegaard R.H."/>
            <person name="Michaelsen T.Y."/>
            <person name="Andersen M.H."/>
            <person name="Karst S.M."/>
            <person name="Dueholm M.S."/>
            <person name="Nielsen P.H."/>
            <person name="Albertsen M."/>
        </authorList>
    </citation>
    <scope>NUCLEOTIDE SEQUENCE [LARGE SCALE GENOMIC DNA]</scope>
    <source>
        <strain evidence="2">Ribe_18-Q3-R11-54_BAT3C.373</strain>
    </source>
</reference>
<feature type="signal peptide" evidence="1">
    <location>
        <begin position="1"/>
        <end position="25"/>
    </location>
</feature>
<dbReference type="Proteomes" id="UP000808349">
    <property type="component" value="Unassembled WGS sequence"/>
</dbReference>
<name>A0A9D7XE49_9BACT</name>
<comment type="caution">
    <text evidence="2">The sequence shown here is derived from an EMBL/GenBank/DDBJ whole genome shotgun (WGS) entry which is preliminary data.</text>
</comment>
<dbReference type="NCBIfam" id="TIGR04131">
    <property type="entry name" value="Bac_Flav_CTERM"/>
    <property type="match status" value="1"/>
</dbReference>
<proteinExistence type="predicted"/>
<protein>
    <submittedName>
        <fullName evidence="2">Gliding motility-associated C-terminal domain-containing protein</fullName>
    </submittedName>
</protein>
<accession>A0A9D7XE49</accession>
<evidence type="ECO:0000256" key="1">
    <source>
        <dbReference type="SAM" id="SignalP"/>
    </source>
</evidence>
<dbReference type="Pfam" id="PF13585">
    <property type="entry name" value="CHU_C"/>
    <property type="match status" value="1"/>
</dbReference>